<comment type="caution">
    <text evidence="2">The sequence shown here is derived from an EMBL/GenBank/DDBJ whole genome shotgun (WGS) entry which is preliminary data.</text>
</comment>
<organism evidence="2 3">
    <name type="scientific">Nelumbo nucifera</name>
    <name type="common">Sacred lotus</name>
    <dbReference type="NCBI Taxonomy" id="4432"/>
    <lineage>
        <taxon>Eukaryota</taxon>
        <taxon>Viridiplantae</taxon>
        <taxon>Streptophyta</taxon>
        <taxon>Embryophyta</taxon>
        <taxon>Tracheophyta</taxon>
        <taxon>Spermatophyta</taxon>
        <taxon>Magnoliopsida</taxon>
        <taxon>Proteales</taxon>
        <taxon>Nelumbonaceae</taxon>
        <taxon>Nelumbo</taxon>
    </lineage>
</organism>
<proteinExistence type="predicted"/>
<accession>A0A822XKL7</accession>
<sequence length="112" mass="12819">MVLLGFTEPIYIHPAFIQWDPNTGCCDWAFVRDLRYHGVIHHSFCSSDVESICCNCDEEIRWKLRGERASRLDPRGSTELETDSILKNVEEKNSGTTSSGWRGYVAIPPRDE</sequence>
<dbReference type="AlphaFoldDB" id="A0A822XKL7"/>
<dbReference type="EMBL" id="DUZY01000001">
    <property type="protein sequence ID" value="DAD20552.1"/>
    <property type="molecule type" value="Genomic_DNA"/>
</dbReference>
<name>A0A822XKL7_NELNU</name>
<dbReference type="Proteomes" id="UP000607653">
    <property type="component" value="Unassembled WGS sequence"/>
</dbReference>
<evidence type="ECO:0000313" key="3">
    <source>
        <dbReference type="Proteomes" id="UP000607653"/>
    </source>
</evidence>
<keyword evidence="3" id="KW-1185">Reference proteome</keyword>
<feature type="region of interest" description="Disordered" evidence="1">
    <location>
        <begin position="72"/>
        <end position="112"/>
    </location>
</feature>
<reference evidence="2 3" key="1">
    <citation type="journal article" date="2020" name="Mol. Biol. Evol.">
        <title>Distinct Expression and Methylation Patterns for Genes with Different Fates following a Single Whole-Genome Duplication in Flowering Plants.</title>
        <authorList>
            <person name="Shi T."/>
            <person name="Rahmani R.S."/>
            <person name="Gugger P.F."/>
            <person name="Wang M."/>
            <person name="Li H."/>
            <person name="Zhang Y."/>
            <person name="Li Z."/>
            <person name="Wang Q."/>
            <person name="Van de Peer Y."/>
            <person name="Marchal K."/>
            <person name="Chen J."/>
        </authorList>
    </citation>
    <scope>NUCLEOTIDE SEQUENCE [LARGE SCALE GENOMIC DNA]</scope>
    <source>
        <tissue evidence="2">Leaf</tissue>
    </source>
</reference>
<evidence type="ECO:0000256" key="1">
    <source>
        <dbReference type="SAM" id="MobiDB-lite"/>
    </source>
</evidence>
<evidence type="ECO:0000313" key="2">
    <source>
        <dbReference type="EMBL" id="DAD20552.1"/>
    </source>
</evidence>
<protein>
    <submittedName>
        <fullName evidence="2">Uncharacterized protein</fullName>
    </submittedName>
</protein>
<gene>
    <name evidence="2" type="ORF">HUJ06_022015</name>
</gene>